<name>A0A8T9B232_9HELO</name>
<dbReference type="OrthoDB" id="5330139at2759"/>
<reference evidence="2 3" key="1">
    <citation type="submission" date="2018-05" db="EMBL/GenBank/DDBJ databases">
        <title>Whole genome sequencing for identification of molecular markers to develop diagnostic detection tools for the regulated plant pathogen Lachnellula willkommii.</title>
        <authorList>
            <person name="Giroux E."/>
            <person name="Bilodeau G."/>
        </authorList>
    </citation>
    <scope>NUCLEOTIDE SEQUENCE [LARGE SCALE GENOMIC DNA]</scope>
    <source>
        <strain evidence="2 3">CBS 203.66</strain>
    </source>
</reference>
<feature type="region of interest" description="Disordered" evidence="1">
    <location>
        <begin position="1"/>
        <end position="35"/>
    </location>
</feature>
<keyword evidence="3" id="KW-1185">Reference proteome</keyword>
<feature type="compositionally biased region" description="Polar residues" evidence="1">
    <location>
        <begin position="11"/>
        <end position="35"/>
    </location>
</feature>
<evidence type="ECO:0000313" key="2">
    <source>
        <dbReference type="EMBL" id="TVY12689.1"/>
    </source>
</evidence>
<protein>
    <submittedName>
        <fullName evidence="2">Uncharacterized protein</fullName>
    </submittedName>
</protein>
<dbReference type="EMBL" id="QGMF01001395">
    <property type="protein sequence ID" value="TVY12689.1"/>
    <property type="molecule type" value="Genomic_DNA"/>
</dbReference>
<organism evidence="2 3">
    <name type="scientific">Lachnellula arida</name>
    <dbReference type="NCBI Taxonomy" id="1316785"/>
    <lineage>
        <taxon>Eukaryota</taxon>
        <taxon>Fungi</taxon>
        <taxon>Dikarya</taxon>
        <taxon>Ascomycota</taxon>
        <taxon>Pezizomycotina</taxon>
        <taxon>Leotiomycetes</taxon>
        <taxon>Helotiales</taxon>
        <taxon>Lachnaceae</taxon>
        <taxon>Lachnellula</taxon>
    </lineage>
</organism>
<sequence>MENPTNHRRSNFTNTPTGSPTNPIPLSSCHTSSRARTPARAFNRVTFHRAHHSATGRFTTISPQGTPVTRHVEVWLGDPGDAYVMFDPEISRAFQAGTTLRGGSLAQDQELSPLNFYHDTRHFSHIDWFGGL</sequence>
<accession>A0A8T9B232</accession>
<gene>
    <name evidence="2" type="ORF">LARI1_G009024</name>
</gene>
<dbReference type="Proteomes" id="UP000469559">
    <property type="component" value="Unassembled WGS sequence"/>
</dbReference>
<evidence type="ECO:0000313" key="3">
    <source>
        <dbReference type="Proteomes" id="UP000469559"/>
    </source>
</evidence>
<dbReference type="AlphaFoldDB" id="A0A8T9B232"/>
<evidence type="ECO:0000256" key="1">
    <source>
        <dbReference type="SAM" id="MobiDB-lite"/>
    </source>
</evidence>
<feature type="compositionally biased region" description="Basic residues" evidence="1">
    <location>
        <begin position="1"/>
        <end position="10"/>
    </location>
</feature>
<proteinExistence type="predicted"/>
<comment type="caution">
    <text evidence="2">The sequence shown here is derived from an EMBL/GenBank/DDBJ whole genome shotgun (WGS) entry which is preliminary data.</text>
</comment>